<feature type="binding site" evidence="2">
    <location>
        <position position="91"/>
    </location>
    <ligand>
        <name>substrate</name>
    </ligand>
</feature>
<keyword evidence="5" id="KW-1185">Reference proteome</keyword>
<feature type="binding site" evidence="2">
    <location>
        <position position="175"/>
    </location>
    <ligand>
        <name>Zn(2+)</name>
        <dbReference type="ChEBI" id="CHEBI:29105"/>
        <label>2</label>
    </ligand>
</feature>
<evidence type="ECO:0000256" key="2">
    <source>
        <dbReference type="HAMAP-Rule" id="MF_00220"/>
    </source>
</evidence>
<keyword evidence="1 2" id="KW-0665">Pyrimidine biosynthesis</keyword>
<organism evidence="4 5">
    <name type="scientific">Peptoniphilus ovalis</name>
    <dbReference type="NCBI Taxonomy" id="2841503"/>
    <lineage>
        <taxon>Bacteria</taxon>
        <taxon>Bacillati</taxon>
        <taxon>Bacillota</taxon>
        <taxon>Tissierellia</taxon>
        <taxon>Tissierellales</taxon>
        <taxon>Peptoniphilaceae</taxon>
        <taxon>Peptoniphilus</taxon>
    </lineage>
</organism>
<dbReference type="Proteomes" id="UP000783742">
    <property type="component" value="Unassembled WGS sequence"/>
</dbReference>
<dbReference type="InterPro" id="IPR002195">
    <property type="entry name" value="Dihydroorotase_CS"/>
</dbReference>
<evidence type="ECO:0000256" key="1">
    <source>
        <dbReference type="ARBA" id="ARBA00022975"/>
    </source>
</evidence>
<keyword evidence="2" id="KW-0378">Hydrolase</keyword>
<dbReference type="PROSITE" id="PS00482">
    <property type="entry name" value="DIHYDROOROTASE_1"/>
    <property type="match status" value="1"/>
</dbReference>
<keyword evidence="2" id="KW-0862">Zinc</keyword>
<evidence type="ECO:0000313" key="4">
    <source>
        <dbReference type="EMBL" id="MBU5669408.1"/>
    </source>
</evidence>
<feature type="binding site" evidence="2">
    <location>
        <position position="301"/>
    </location>
    <ligand>
        <name>Zn(2+)</name>
        <dbReference type="ChEBI" id="CHEBI:29105"/>
        <label>1</label>
    </ligand>
</feature>
<dbReference type="Pfam" id="PF01979">
    <property type="entry name" value="Amidohydro_1"/>
    <property type="match status" value="1"/>
</dbReference>
<feature type="binding site" evidence="2">
    <location>
        <position position="305"/>
    </location>
    <ligand>
        <name>substrate</name>
    </ligand>
</feature>
<comment type="cofactor">
    <cofactor evidence="2">
        <name>Zn(2+)</name>
        <dbReference type="ChEBI" id="CHEBI:29105"/>
    </cofactor>
    <text evidence="2">Binds 2 Zn(2+) ions per subunit.</text>
</comment>
<feature type="binding site" evidence="2">
    <location>
        <begin position="59"/>
        <end position="61"/>
    </location>
    <ligand>
        <name>substrate</name>
    </ligand>
</feature>
<feature type="domain" description="Amidohydrolase-related" evidence="3">
    <location>
        <begin position="48"/>
        <end position="415"/>
    </location>
</feature>
<dbReference type="HAMAP" id="MF_00220_B">
    <property type="entry name" value="PyrC_classI_B"/>
    <property type="match status" value="1"/>
</dbReference>
<dbReference type="EMBL" id="JAHLQO010000004">
    <property type="protein sequence ID" value="MBU5669408.1"/>
    <property type="molecule type" value="Genomic_DNA"/>
</dbReference>
<comment type="similarity">
    <text evidence="2">Belongs to the metallo-dependent hydrolases superfamily. DHOase family. Class I DHOase subfamily.</text>
</comment>
<name>A0ABS6FH97_9FIRM</name>
<dbReference type="RefSeq" id="WP_216549242.1">
    <property type="nucleotide sequence ID" value="NZ_JAHLQO010000004.1"/>
</dbReference>
<dbReference type="PANTHER" id="PTHR43668:SF2">
    <property type="entry name" value="ALLANTOINASE"/>
    <property type="match status" value="1"/>
</dbReference>
<comment type="function">
    <text evidence="2">Catalyzes the reversible cyclization of carbamoyl aspartate to dihydroorotate.</text>
</comment>
<reference evidence="4 5" key="1">
    <citation type="submission" date="2021-06" db="EMBL/GenBank/DDBJ databases">
        <authorList>
            <person name="Sun Q."/>
            <person name="Li D."/>
        </authorList>
    </citation>
    <scope>NUCLEOTIDE SEQUENCE [LARGE SCALE GENOMIC DNA]</scope>
    <source>
        <strain evidence="4 5">MSJ-1</strain>
    </source>
</reference>
<comment type="caution">
    <text evidence="4">The sequence shown here is derived from an EMBL/GenBank/DDBJ whole genome shotgun (WGS) entry which is preliminary data.</text>
</comment>
<dbReference type="NCBIfam" id="TIGR00857">
    <property type="entry name" value="pyrC_multi"/>
    <property type="match status" value="1"/>
</dbReference>
<dbReference type="CDD" id="cd01317">
    <property type="entry name" value="DHOase_IIa"/>
    <property type="match status" value="1"/>
</dbReference>
<feature type="binding site" evidence="2">
    <location>
        <position position="148"/>
    </location>
    <ligand>
        <name>Zn(2+)</name>
        <dbReference type="ChEBI" id="CHEBI:29105"/>
        <label>1</label>
    </ligand>
</feature>
<feature type="binding site" evidence="2">
    <location>
        <position position="57"/>
    </location>
    <ligand>
        <name>Zn(2+)</name>
        <dbReference type="ChEBI" id="CHEBI:29105"/>
        <label>1</label>
    </ligand>
</feature>
<dbReference type="PANTHER" id="PTHR43668">
    <property type="entry name" value="ALLANTOINASE"/>
    <property type="match status" value="1"/>
</dbReference>
<protein>
    <recommendedName>
        <fullName evidence="2">Dihydroorotase</fullName>
        <shortName evidence="2">DHOase</shortName>
        <ecNumber evidence="2">3.5.2.3</ecNumber>
    </recommendedName>
</protein>
<dbReference type="InterPro" id="IPR004722">
    <property type="entry name" value="DHOase"/>
</dbReference>
<feature type="binding site" evidence="2">
    <location>
        <position position="148"/>
    </location>
    <ligand>
        <name>Zn(2+)</name>
        <dbReference type="ChEBI" id="CHEBI:29105"/>
        <label>2</label>
    </ligand>
</feature>
<feature type="binding site" evidence="2">
    <location>
        <position position="228"/>
    </location>
    <ligand>
        <name>Zn(2+)</name>
        <dbReference type="ChEBI" id="CHEBI:29105"/>
        <label>2</label>
    </ligand>
</feature>
<comment type="pathway">
    <text evidence="2">Pyrimidine metabolism; UMP biosynthesis via de novo pathway; (S)-dihydroorotate from bicarbonate: step 3/3.</text>
</comment>
<dbReference type="InterPro" id="IPR050138">
    <property type="entry name" value="DHOase/Allantoinase_Hydrolase"/>
</dbReference>
<accession>A0ABS6FH97</accession>
<proteinExistence type="inferred from homology"/>
<feature type="binding site" evidence="2">
    <location>
        <position position="274"/>
    </location>
    <ligand>
        <name>substrate</name>
    </ligand>
</feature>
<dbReference type="EC" id="3.5.2.3" evidence="2"/>
<comment type="catalytic activity">
    <reaction evidence="2">
        <text>(S)-dihydroorotate + H2O = N-carbamoyl-L-aspartate + H(+)</text>
        <dbReference type="Rhea" id="RHEA:24296"/>
        <dbReference type="ChEBI" id="CHEBI:15377"/>
        <dbReference type="ChEBI" id="CHEBI:15378"/>
        <dbReference type="ChEBI" id="CHEBI:30864"/>
        <dbReference type="ChEBI" id="CHEBI:32814"/>
        <dbReference type="EC" id="3.5.2.3"/>
    </reaction>
</comment>
<feature type="active site" evidence="2">
    <location>
        <position position="301"/>
    </location>
</feature>
<dbReference type="InterPro" id="IPR006680">
    <property type="entry name" value="Amidohydro-rel"/>
</dbReference>
<evidence type="ECO:0000313" key="5">
    <source>
        <dbReference type="Proteomes" id="UP000783742"/>
    </source>
</evidence>
<sequence length="425" mass="46687">MIIKNGRVIDPISNTDEILDIKIKDGKVIEISKNIEADDETIDAGGKIVVPGLVDVHVHFRDPGMTHKEDLTTGSESAVAGGFTTVIQMANTAPKIDNPEIIKEHYKRARELPLKVYTVSALTRNFGDTELVNMEENLKAGAVAFTDDGIPNRNTDLILEAMNRAKELDAIISFHEEDPNLIKQNGINHSNVSDELGIYGSPNIAETSFISRDIAMAIYTGAKVSIQHLSTGLGVDLVKFGKEMGAKVYAEVTPHHIALNDEAVLKYGTLAKMNPPLRSEEDRQRIIRGIAEGTIEIIATDHAPHSEEEKNVEITKAPSGIIGLETSFSICYEELVLSGIISINKLIELMSTNPAKIYNLNAGKIKVGEDADIAIIDLDSEYKIDKFKSKSQNSPFKEKTLKGEIIYTISRGNVVYKKFQKGYKG</sequence>
<comment type="caution">
    <text evidence="2">Lacks conserved residue(s) required for the propagation of feature annotation.</text>
</comment>
<evidence type="ECO:0000259" key="3">
    <source>
        <dbReference type="Pfam" id="PF01979"/>
    </source>
</evidence>
<feature type="binding site" evidence="2">
    <location>
        <position position="59"/>
    </location>
    <ligand>
        <name>Zn(2+)</name>
        <dbReference type="ChEBI" id="CHEBI:29105"/>
        <label>1</label>
    </ligand>
</feature>
<dbReference type="PROSITE" id="PS00483">
    <property type="entry name" value="DIHYDROOROTASE_2"/>
    <property type="match status" value="1"/>
</dbReference>
<gene>
    <name evidence="2" type="primary">pyrC</name>
    <name evidence="4" type="ORF">KQI68_06090</name>
</gene>
<keyword evidence="2" id="KW-0479">Metal-binding</keyword>